<name>A0A3N1GL47_9ACTN</name>
<comment type="caution">
    <text evidence="2">The sequence shown here is derived from an EMBL/GenBank/DDBJ whole genome shotgun (WGS) entry which is preliminary data.</text>
</comment>
<dbReference type="RefSeq" id="WP_170047126.1">
    <property type="nucleotide sequence ID" value="NZ_RJKL01000001.1"/>
</dbReference>
<evidence type="ECO:0000256" key="1">
    <source>
        <dbReference type="SAM" id="SignalP"/>
    </source>
</evidence>
<evidence type="ECO:0000313" key="2">
    <source>
        <dbReference type="EMBL" id="ROP30950.1"/>
    </source>
</evidence>
<organism evidence="2 3">
    <name type="scientific">Couchioplanes caeruleus</name>
    <dbReference type="NCBI Taxonomy" id="56438"/>
    <lineage>
        <taxon>Bacteria</taxon>
        <taxon>Bacillati</taxon>
        <taxon>Actinomycetota</taxon>
        <taxon>Actinomycetes</taxon>
        <taxon>Micromonosporales</taxon>
        <taxon>Micromonosporaceae</taxon>
        <taxon>Couchioplanes</taxon>
    </lineage>
</organism>
<feature type="signal peptide" evidence="1">
    <location>
        <begin position="1"/>
        <end position="26"/>
    </location>
</feature>
<dbReference type="AlphaFoldDB" id="A0A3N1GL47"/>
<accession>A0A3N1GL47</accession>
<reference evidence="2 3" key="1">
    <citation type="submission" date="2018-11" db="EMBL/GenBank/DDBJ databases">
        <title>Sequencing the genomes of 1000 actinobacteria strains.</title>
        <authorList>
            <person name="Klenk H.-P."/>
        </authorList>
    </citation>
    <scope>NUCLEOTIDE SEQUENCE [LARGE SCALE GENOMIC DNA]</scope>
    <source>
        <strain evidence="2 3">DSM 43634</strain>
    </source>
</reference>
<gene>
    <name evidence="2" type="ORF">EDD30_3835</name>
</gene>
<keyword evidence="1" id="KW-0732">Signal</keyword>
<dbReference type="Proteomes" id="UP000271683">
    <property type="component" value="Unassembled WGS sequence"/>
</dbReference>
<dbReference type="EMBL" id="RJKL01000001">
    <property type="protein sequence ID" value="ROP30950.1"/>
    <property type="molecule type" value="Genomic_DNA"/>
</dbReference>
<protein>
    <submittedName>
        <fullName evidence="2">Uncharacterized protein</fullName>
    </submittedName>
</protein>
<sequence length="50" mass="5201">MHLRKLGGLVLLAFAAFYAITNPTEAADFIRTIASGIGSFASELATGDNS</sequence>
<proteinExistence type="predicted"/>
<feature type="chain" id="PRO_5038643751" evidence="1">
    <location>
        <begin position="27"/>
        <end position="50"/>
    </location>
</feature>
<evidence type="ECO:0000313" key="3">
    <source>
        <dbReference type="Proteomes" id="UP000271683"/>
    </source>
</evidence>